<dbReference type="InParanoid" id="S7XL70"/>
<name>S7XL70_SPRLO</name>
<dbReference type="AlphaFoldDB" id="S7XL70"/>
<sequence length="143" mass="16748">MAVQGNNDIQKESNDKLLERRNKEREDELKHLRRIKAQIEDDKREREKVFSKLIEQEKTAVVEPVNDVNMCKVKIRNITEQNTFRIIIDKNKKIADLYKEIEKHLGRSSFTLSSFQAGMELKNCKDMGLMELGLYPNGTIILK</sequence>
<proteinExistence type="predicted"/>
<protein>
    <recommendedName>
        <fullName evidence="4">UBX domain-containing protein</fullName>
    </recommendedName>
</protein>
<feature type="compositionally biased region" description="Basic and acidic residues" evidence="1">
    <location>
        <begin position="9"/>
        <end position="26"/>
    </location>
</feature>
<comment type="caution">
    <text evidence="2">The sequence shown here is derived from an EMBL/GenBank/DDBJ whole genome shotgun (WGS) entry which is preliminary data.</text>
</comment>
<evidence type="ECO:0000313" key="2">
    <source>
        <dbReference type="EMBL" id="EPR79804.1"/>
    </source>
</evidence>
<dbReference type="HOGENOM" id="CLU_1807485_0_0_1"/>
<evidence type="ECO:0000256" key="1">
    <source>
        <dbReference type="SAM" id="MobiDB-lite"/>
    </source>
</evidence>
<evidence type="ECO:0000313" key="3">
    <source>
        <dbReference type="Proteomes" id="UP000014978"/>
    </source>
</evidence>
<reference evidence="3" key="1">
    <citation type="journal article" date="2013" name="PLoS Genet.">
        <title>The genome of Spraguea lophii and the basis of host-microsporidian interactions.</title>
        <authorList>
            <person name="Campbell S.E."/>
            <person name="Williams T.A."/>
            <person name="Yousuf A."/>
            <person name="Soanes D.M."/>
            <person name="Paszkiewicz K.H."/>
            <person name="Williams B.A.P."/>
        </authorList>
    </citation>
    <scope>NUCLEOTIDE SEQUENCE [LARGE SCALE GENOMIC DNA]</scope>
    <source>
        <strain evidence="3">42_110</strain>
    </source>
</reference>
<dbReference type="Proteomes" id="UP000014978">
    <property type="component" value="Unassembled WGS sequence"/>
</dbReference>
<dbReference type="InterPro" id="IPR029071">
    <property type="entry name" value="Ubiquitin-like_domsf"/>
</dbReference>
<feature type="region of interest" description="Disordered" evidence="1">
    <location>
        <begin position="1"/>
        <end position="26"/>
    </location>
</feature>
<organism evidence="2 3">
    <name type="scientific">Spraguea lophii (strain 42_110)</name>
    <name type="common">Microsporidian parasite</name>
    <dbReference type="NCBI Taxonomy" id="1358809"/>
    <lineage>
        <taxon>Eukaryota</taxon>
        <taxon>Fungi</taxon>
        <taxon>Fungi incertae sedis</taxon>
        <taxon>Microsporidia</taxon>
        <taxon>Spragueidae</taxon>
        <taxon>Spraguea</taxon>
    </lineage>
</organism>
<gene>
    <name evidence="2" type="ORF">SLOPH_585</name>
</gene>
<evidence type="ECO:0008006" key="4">
    <source>
        <dbReference type="Google" id="ProtNLM"/>
    </source>
</evidence>
<dbReference type="VEuPathDB" id="MicrosporidiaDB:SLOPH_585"/>
<dbReference type="SUPFAM" id="SSF54236">
    <property type="entry name" value="Ubiquitin-like"/>
    <property type="match status" value="1"/>
</dbReference>
<dbReference type="EMBL" id="ATCN01000104">
    <property type="protein sequence ID" value="EPR79804.1"/>
    <property type="molecule type" value="Genomic_DNA"/>
</dbReference>
<keyword evidence="3" id="KW-1185">Reference proteome</keyword>
<accession>S7XL70</accession>